<evidence type="ECO:0000313" key="4">
    <source>
        <dbReference type="Proteomes" id="UP000323824"/>
    </source>
</evidence>
<gene>
    <name evidence="3" type="ORF">EW093_05405</name>
</gene>
<protein>
    <recommendedName>
        <fullName evidence="2">Phosphatidic acid phosphatase type 2/haloperoxidase domain-containing protein</fullName>
    </recommendedName>
</protein>
<sequence length="313" mass="35917">MLWIESGLGYSWSLWFNRLGDNIPIFILNLFNFIGNELFYILLFPLIYWCINKSIGKRALIITLLTAYVSSLFKYLLVRPQPFDLYSRGSGKIINRVLVDEEYGFPSSYTMGITSLWLYFSSISKKISVKILSILVILLTGLVRVISGGEFIFTTLLSILFSILILVIFKIFEPKITTLCNQRYSVSQRVLLILFFSIAAIVIVLLINITSIEIPLILVGCFLGTTTGIVLEKEYIHFSVDGSLILRIGRYFFGIIIISVVYYGIEFLYNISALDNNFILFVKYSVLTFIITFPLPKLFIYMNLSRDSLRTYL</sequence>
<reference evidence="3 4" key="2">
    <citation type="submission" date="2019-09" db="EMBL/GenBank/DDBJ databases">
        <title>Complete Genome Sequence and Methylome Analysis of free living Spirochaetas.</title>
        <authorList>
            <person name="Leshcheva N."/>
            <person name="Mikheeva N."/>
        </authorList>
    </citation>
    <scope>NUCLEOTIDE SEQUENCE [LARGE SCALE GENOMIC DNA]</scope>
    <source>
        <strain evidence="3 4">P</strain>
    </source>
</reference>
<dbReference type="RefSeq" id="WP_149567413.1">
    <property type="nucleotide sequence ID" value="NZ_CP035807.1"/>
</dbReference>
<feature type="transmembrane region" description="Helical" evidence="1">
    <location>
        <begin position="190"/>
        <end position="208"/>
    </location>
</feature>
<dbReference type="Pfam" id="PF01569">
    <property type="entry name" value="PAP2"/>
    <property type="match status" value="1"/>
</dbReference>
<keyword evidence="1" id="KW-0812">Transmembrane</keyword>
<feature type="domain" description="Phosphatidic acid phosphatase type 2/haloperoxidase" evidence="2">
    <location>
        <begin position="59"/>
        <end position="173"/>
    </location>
</feature>
<evidence type="ECO:0000256" key="1">
    <source>
        <dbReference type="SAM" id="Phobius"/>
    </source>
</evidence>
<feature type="transmembrane region" description="Helical" evidence="1">
    <location>
        <begin position="127"/>
        <end position="145"/>
    </location>
</feature>
<feature type="transmembrane region" description="Helical" evidence="1">
    <location>
        <begin position="59"/>
        <end position="78"/>
    </location>
</feature>
<name>A0A5C1QD80_9SPIO</name>
<evidence type="ECO:0000313" key="3">
    <source>
        <dbReference type="EMBL" id="QEN04162.1"/>
    </source>
</evidence>
<reference evidence="3 4" key="1">
    <citation type="submission" date="2019-02" db="EMBL/GenBank/DDBJ databases">
        <authorList>
            <person name="Fomenkov A."/>
            <person name="Dubinina G."/>
            <person name="Grabovich M."/>
            <person name="Vincze T."/>
            <person name="Roberts R.J."/>
        </authorList>
    </citation>
    <scope>NUCLEOTIDE SEQUENCE [LARGE SCALE GENOMIC DNA]</scope>
    <source>
        <strain evidence="3 4">P</strain>
    </source>
</reference>
<feature type="transmembrane region" description="Helical" evidence="1">
    <location>
        <begin position="23"/>
        <end position="47"/>
    </location>
</feature>
<keyword evidence="4" id="KW-1185">Reference proteome</keyword>
<evidence type="ECO:0000259" key="2">
    <source>
        <dbReference type="Pfam" id="PF01569"/>
    </source>
</evidence>
<accession>A0A5C1QD80</accession>
<feature type="transmembrane region" description="Helical" evidence="1">
    <location>
        <begin position="251"/>
        <end position="272"/>
    </location>
</feature>
<dbReference type="AlphaFoldDB" id="A0A5C1QD80"/>
<dbReference type="PANTHER" id="PTHR14969:SF13">
    <property type="entry name" value="AT30094P"/>
    <property type="match status" value="1"/>
</dbReference>
<dbReference type="SUPFAM" id="SSF48317">
    <property type="entry name" value="Acid phosphatase/Vanadium-dependent haloperoxidase"/>
    <property type="match status" value="1"/>
</dbReference>
<feature type="transmembrane region" description="Helical" evidence="1">
    <location>
        <begin position="151"/>
        <end position="169"/>
    </location>
</feature>
<dbReference type="Proteomes" id="UP000323824">
    <property type="component" value="Chromosome"/>
</dbReference>
<dbReference type="KEGG" id="sper:EW093_05405"/>
<dbReference type="EMBL" id="CP035807">
    <property type="protein sequence ID" value="QEN04162.1"/>
    <property type="molecule type" value="Genomic_DNA"/>
</dbReference>
<feature type="transmembrane region" description="Helical" evidence="1">
    <location>
        <begin position="214"/>
        <end position="231"/>
    </location>
</feature>
<keyword evidence="1" id="KW-1133">Transmembrane helix</keyword>
<feature type="transmembrane region" description="Helical" evidence="1">
    <location>
        <begin position="103"/>
        <end position="120"/>
    </location>
</feature>
<dbReference type="InterPro" id="IPR036938">
    <property type="entry name" value="PAP2/HPO_sf"/>
</dbReference>
<keyword evidence="1" id="KW-0472">Membrane</keyword>
<proteinExistence type="predicted"/>
<feature type="transmembrane region" description="Helical" evidence="1">
    <location>
        <begin position="278"/>
        <end position="300"/>
    </location>
</feature>
<organism evidence="3 4">
    <name type="scientific">Thiospirochaeta perfilievii</name>
    <dbReference type="NCBI Taxonomy" id="252967"/>
    <lineage>
        <taxon>Bacteria</taxon>
        <taxon>Pseudomonadati</taxon>
        <taxon>Spirochaetota</taxon>
        <taxon>Spirochaetia</taxon>
        <taxon>Spirochaetales</taxon>
        <taxon>Spirochaetaceae</taxon>
        <taxon>Thiospirochaeta</taxon>
    </lineage>
</organism>
<dbReference type="InterPro" id="IPR000326">
    <property type="entry name" value="PAP2/HPO"/>
</dbReference>
<dbReference type="PANTHER" id="PTHR14969">
    <property type="entry name" value="SPHINGOSINE-1-PHOSPHATE PHOSPHOHYDROLASE"/>
    <property type="match status" value="1"/>
</dbReference>